<protein>
    <submittedName>
        <fullName evidence="1">Uncharacterized protein</fullName>
    </submittedName>
</protein>
<keyword evidence="2" id="KW-1185">Reference proteome</keyword>
<dbReference type="AlphaFoldDB" id="A0A2W7IA53"/>
<dbReference type="EMBL" id="QKYU01000015">
    <property type="protein sequence ID" value="PZW43564.1"/>
    <property type="molecule type" value="Genomic_DNA"/>
</dbReference>
<accession>A0A2W7IA53</accession>
<proteinExistence type="predicted"/>
<sequence length="186" mass="18678">MRHAALLLLFLAGCTAPPRPGPAASLPEASSLGMGDPTRAAIVSSAWAFADPANLAGQPAEAAAAVARLEYLATEIPVGPRWVEISPLAAMDLQRGVGQARTALGIPADAPPQAVIDALFAARAALLAGQATAAEAALPAATFPAGGRVTLVRLGNLPALPAAAAGAQAVQHQMDRNGGDNDNWDD</sequence>
<reference evidence="1 2" key="1">
    <citation type="submission" date="2018-06" db="EMBL/GenBank/DDBJ databases">
        <title>Genomic Encyclopedia of Archaeal and Bacterial Type Strains, Phase II (KMG-II): from individual species to whole genera.</title>
        <authorList>
            <person name="Goeker M."/>
        </authorList>
    </citation>
    <scope>NUCLEOTIDE SEQUENCE [LARGE SCALE GENOMIC DNA]</scope>
    <source>
        <strain evidence="1 2">DSM 24525</strain>
    </source>
</reference>
<gene>
    <name evidence="1" type="ORF">C8P66_11525</name>
</gene>
<dbReference type="RefSeq" id="WP_146422860.1">
    <property type="nucleotide sequence ID" value="NZ_QKYU01000015.1"/>
</dbReference>
<evidence type="ECO:0000313" key="2">
    <source>
        <dbReference type="Proteomes" id="UP000249688"/>
    </source>
</evidence>
<evidence type="ECO:0000313" key="1">
    <source>
        <dbReference type="EMBL" id="PZW43564.1"/>
    </source>
</evidence>
<comment type="caution">
    <text evidence="1">The sequence shown here is derived from an EMBL/GenBank/DDBJ whole genome shotgun (WGS) entry which is preliminary data.</text>
</comment>
<name>A0A2W7IA53_9PROT</name>
<dbReference type="Proteomes" id="UP000249688">
    <property type="component" value="Unassembled WGS sequence"/>
</dbReference>
<dbReference type="OrthoDB" id="7266154at2"/>
<organism evidence="1 2">
    <name type="scientific">Humitalea rosea</name>
    <dbReference type="NCBI Taxonomy" id="990373"/>
    <lineage>
        <taxon>Bacteria</taxon>
        <taxon>Pseudomonadati</taxon>
        <taxon>Pseudomonadota</taxon>
        <taxon>Alphaproteobacteria</taxon>
        <taxon>Acetobacterales</taxon>
        <taxon>Roseomonadaceae</taxon>
        <taxon>Humitalea</taxon>
    </lineage>
</organism>